<dbReference type="InterPro" id="IPR050515">
    <property type="entry name" value="Beta-lactam/transpept"/>
</dbReference>
<evidence type="ECO:0000256" key="4">
    <source>
        <dbReference type="ARBA" id="ARBA00022519"/>
    </source>
</evidence>
<evidence type="ECO:0000256" key="11">
    <source>
        <dbReference type="ARBA" id="ARBA00022989"/>
    </source>
</evidence>
<dbReference type="InterPro" id="IPR005311">
    <property type="entry name" value="PBP_dimer"/>
</dbReference>
<dbReference type="SUPFAM" id="SSF56601">
    <property type="entry name" value="beta-lactamase/transpeptidase-like"/>
    <property type="match status" value="1"/>
</dbReference>
<keyword evidence="6" id="KW-0645">Protease</keyword>
<dbReference type="InterPro" id="IPR017790">
    <property type="entry name" value="Penicillin-binding_protein_2"/>
</dbReference>
<evidence type="ECO:0000313" key="16">
    <source>
        <dbReference type="EMBL" id="GAQ94318.1"/>
    </source>
</evidence>
<dbReference type="Gene3D" id="3.40.710.10">
    <property type="entry name" value="DD-peptidase/beta-lactamase superfamily"/>
    <property type="match status" value="1"/>
</dbReference>
<dbReference type="GO" id="GO:0009002">
    <property type="term" value="F:serine-type D-Ala-D-Ala carboxypeptidase activity"/>
    <property type="evidence" value="ECO:0007669"/>
    <property type="project" value="InterPro"/>
</dbReference>
<evidence type="ECO:0000313" key="17">
    <source>
        <dbReference type="Proteomes" id="UP000054976"/>
    </source>
</evidence>
<keyword evidence="13" id="KW-0961">Cell wall biogenesis/degradation</keyword>
<dbReference type="Gene3D" id="3.30.1390.30">
    <property type="entry name" value="Penicillin-binding protein 2a, domain 3"/>
    <property type="match status" value="1"/>
</dbReference>
<dbReference type="GO" id="GO:0009252">
    <property type="term" value="P:peptidoglycan biosynthetic process"/>
    <property type="evidence" value="ECO:0007669"/>
    <property type="project" value="UniProtKB-KW"/>
</dbReference>
<keyword evidence="17" id="KW-1185">Reference proteome</keyword>
<dbReference type="InterPro" id="IPR001460">
    <property type="entry name" value="PCN-bd_Tpept"/>
</dbReference>
<keyword evidence="4" id="KW-0997">Cell inner membrane</keyword>
<dbReference type="GO" id="GO:0006508">
    <property type="term" value="P:proteolysis"/>
    <property type="evidence" value="ECO:0007669"/>
    <property type="project" value="UniProtKB-KW"/>
</dbReference>
<dbReference type="Gene3D" id="3.90.1310.10">
    <property type="entry name" value="Penicillin-binding protein 2a (Domain 2)"/>
    <property type="match status" value="1"/>
</dbReference>
<dbReference type="RefSeq" id="WP_059175781.1">
    <property type="nucleotide sequence ID" value="NZ_BCNO01000001.1"/>
</dbReference>
<dbReference type="Pfam" id="PF03717">
    <property type="entry name" value="PBP_dimer"/>
    <property type="match status" value="1"/>
</dbReference>
<keyword evidence="9" id="KW-0133">Cell shape</keyword>
<dbReference type="GO" id="GO:0005886">
    <property type="term" value="C:plasma membrane"/>
    <property type="evidence" value="ECO:0007669"/>
    <property type="project" value="UniProtKB-SubCell"/>
</dbReference>
<evidence type="ECO:0000259" key="14">
    <source>
        <dbReference type="Pfam" id="PF00905"/>
    </source>
</evidence>
<evidence type="ECO:0000256" key="6">
    <source>
        <dbReference type="ARBA" id="ARBA00022670"/>
    </source>
</evidence>
<evidence type="ECO:0000256" key="13">
    <source>
        <dbReference type="ARBA" id="ARBA00023316"/>
    </source>
</evidence>
<dbReference type="PANTHER" id="PTHR30627">
    <property type="entry name" value="PEPTIDOGLYCAN D,D-TRANSPEPTIDASE"/>
    <property type="match status" value="1"/>
</dbReference>
<keyword evidence="3" id="KW-1003">Cell membrane</keyword>
<dbReference type="GO" id="GO:0008360">
    <property type="term" value="P:regulation of cell shape"/>
    <property type="evidence" value="ECO:0007669"/>
    <property type="project" value="UniProtKB-KW"/>
</dbReference>
<evidence type="ECO:0000256" key="12">
    <source>
        <dbReference type="ARBA" id="ARBA00023136"/>
    </source>
</evidence>
<dbReference type="InterPro" id="IPR012338">
    <property type="entry name" value="Beta-lactam/transpept-like"/>
</dbReference>
<dbReference type="NCBIfam" id="TIGR03423">
    <property type="entry name" value="pbp2_mrdA"/>
    <property type="match status" value="1"/>
</dbReference>
<evidence type="ECO:0000256" key="10">
    <source>
        <dbReference type="ARBA" id="ARBA00022984"/>
    </source>
</evidence>
<dbReference type="PANTHER" id="PTHR30627:SF2">
    <property type="entry name" value="PEPTIDOGLYCAN D,D-TRANSPEPTIDASE MRDA"/>
    <property type="match status" value="1"/>
</dbReference>
<evidence type="ECO:0000256" key="5">
    <source>
        <dbReference type="ARBA" id="ARBA00022645"/>
    </source>
</evidence>
<keyword evidence="5" id="KW-0121">Carboxypeptidase</keyword>
<dbReference type="OrthoDB" id="9766847at2"/>
<keyword evidence="8" id="KW-0378">Hydrolase</keyword>
<reference evidence="17" key="1">
    <citation type="submission" date="2016-01" db="EMBL/GenBank/DDBJ databases">
        <title>Draft genome sequence of Thermodesulfovibrio aggregans strain TGE-P1.</title>
        <authorList>
            <person name="Sekiguchi Y."/>
            <person name="Ohashi A."/>
            <person name="Matsuura N."/>
            <person name="Tourlousse M.D."/>
        </authorList>
    </citation>
    <scope>NUCLEOTIDE SEQUENCE [LARGE SCALE GENOMIC DNA]</scope>
    <source>
        <strain evidence="17">TGE-P1</strain>
    </source>
</reference>
<comment type="caution">
    <text evidence="16">The sequence shown here is derived from an EMBL/GenBank/DDBJ whole genome shotgun (WGS) entry which is preliminary data.</text>
</comment>
<dbReference type="EMBL" id="BCNO01000001">
    <property type="protein sequence ID" value="GAQ94318.1"/>
    <property type="molecule type" value="Genomic_DNA"/>
</dbReference>
<evidence type="ECO:0000256" key="9">
    <source>
        <dbReference type="ARBA" id="ARBA00022960"/>
    </source>
</evidence>
<sequence>MKKKDFLFLGTIFVIFFILLLRLWQIQILNADKYKQLAEQNRIRIIKIPAPRGIIYDRNGIPLVENIPSFAALISPEYADKIDLNLLSKILNIPQEELQNRLNTKTESIYIPIKIKEDLTFKEIAMLEARRSEIPGLIIETELKRHYPFGHATAHLLGYLGKITEQQIKSNPQYQKLPSYFQVGQTGLEKLFDDILIGIPGEKIIEVDALGRELRLIKESPPIKGEDLYLTIDALLQESAYRAFENYSGAFVAIKPDTGEVLALVSSPSFDPNKFVEGVPPQYWNELTNNPKNPLLNRATQGLYAPGSTFKIITALAGLEEGVITPDRVLVNCTGGVTLGKWTFGCWRKEGHGAVNLRRALIESCDVYFYELGKILGIKRIYKYATLLGLGSVTGFSADEKSGLVPDEEWKKSVKKTSWFLGDTYNTAIGQGFLKVTPIQMARVMATIVNGGNKITPYLVKGSKSEKENLNLDVKNLEIIKNALSGVVNEPEGTASGARSYIIKFGGKTGTVQVVSKKLKEKLSYKNIEHHAWFIGFAPVDSPEMAFSVIIEHGGSGGAVAAPVAKNILEGYILKKRQLNVKN</sequence>
<dbReference type="Pfam" id="PF00905">
    <property type="entry name" value="Transpeptidase"/>
    <property type="match status" value="1"/>
</dbReference>
<proteinExistence type="predicted"/>
<feature type="domain" description="Penicillin-binding protein transpeptidase" evidence="14">
    <location>
        <begin position="249"/>
        <end position="570"/>
    </location>
</feature>
<evidence type="ECO:0000256" key="8">
    <source>
        <dbReference type="ARBA" id="ARBA00022801"/>
    </source>
</evidence>
<feature type="domain" description="Penicillin-binding protein dimerisation" evidence="15">
    <location>
        <begin position="47"/>
        <end position="215"/>
    </location>
</feature>
<dbReference type="AlphaFoldDB" id="A0A0U9HMH0"/>
<evidence type="ECO:0000256" key="1">
    <source>
        <dbReference type="ARBA" id="ARBA00004167"/>
    </source>
</evidence>
<keyword evidence="12" id="KW-0472">Membrane</keyword>
<evidence type="ECO:0000256" key="7">
    <source>
        <dbReference type="ARBA" id="ARBA00022692"/>
    </source>
</evidence>
<organism evidence="16 17">
    <name type="scientific">Thermodesulfovibrio aggregans</name>
    <dbReference type="NCBI Taxonomy" id="86166"/>
    <lineage>
        <taxon>Bacteria</taxon>
        <taxon>Pseudomonadati</taxon>
        <taxon>Nitrospirota</taxon>
        <taxon>Thermodesulfovibrionia</taxon>
        <taxon>Thermodesulfovibrionales</taxon>
        <taxon>Thermodesulfovibrionaceae</taxon>
        <taxon>Thermodesulfovibrio</taxon>
    </lineage>
</organism>
<dbReference type="GO" id="GO:0071555">
    <property type="term" value="P:cell wall organization"/>
    <property type="evidence" value="ECO:0007669"/>
    <property type="project" value="UniProtKB-KW"/>
</dbReference>
<name>A0A0U9HMH0_9BACT</name>
<evidence type="ECO:0000256" key="3">
    <source>
        <dbReference type="ARBA" id="ARBA00022475"/>
    </source>
</evidence>
<dbReference type="Proteomes" id="UP000054976">
    <property type="component" value="Unassembled WGS sequence"/>
</dbReference>
<evidence type="ECO:0000259" key="15">
    <source>
        <dbReference type="Pfam" id="PF03717"/>
    </source>
</evidence>
<keyword evidence="11" id="KW-1133">Transmembrane helix</keyword>
<dbReference type="STRING" id="86166.TAGGR_1497"/>
<keyword evidence="10" id="KW-0573">Peptidoglycan synthesis</keyword>
<evidence type="ECO:0000256" key="2">
    <source>
        <dbReference type="ARBA" id="ARBA00004236"/>
    </source>
</evidence>
<dbReference type="SUPFAM" id="SSF56519">
    <property type="entry name" value="Penicillin binding protein dimerisation domain"/>
    <property type="match status" value="1"/>
</dbReference>
<dbReference type="GO" id="GO:0008658">
    <property type="term" value="F:penicillin binding"/>
    <property type="evidence" value="ECO:0007669"/>
    <property type="project" value="InterPro"/>
</dbReference>
<accession>A0A0U9HMH0</accession>
<dbReference type="InterPro" id="IPR036138">
    <property type="entry name" value="PBP_dimer_sf"/>
</dbReference>
<dbReference type="FunFam" id="3.40.710.10:FF:000024">
    <property type="entry name" value="Penicillin-binding protein 2"/>
    <property type="match status" value="1"/>
</dbReference>
<gene>
    <name evidence="16" type="ORF">TAGGR_1497</name>
</gene>
<keyword evidence="7" id="KW-0812">Transmembrane</keyword>
<protein>
    <submittedName>
        <fullName evidence="16">Penicillin-binding protein 2</fullName>
    </submittedName>
</protein>
<comment type="subcellular location">
    <subcellularLocation>
        <location evidence="2">Cell membrane</location>
    </subcellularLocation>
    <subcellularLocation>
        <location evidence="1">Membrane</location>
        <topology evidence="1">Single-pass membrane protein</topology>
    </subcellularLocation>
</comment>
<dbReference type="GO" id="GO:0071972">
    <property type="term" value="F:peptidoglycan L,D-transpeptidase activity"/>
    <property type="evidence" value="ECO:0007669"/>
    <property type="project" value="TreeGrafter"/>
</dbReference>